<evidence type="ECO:0000313" key="5">
    <source>
        <dbReference type="EMBL" id="KAF7488348.1"/>
    </source>
</evidence>
<feature type="domain" description="EF-hand" evidence="4">
    <location>
        <begin position="120"/>
        <end position="150"/>
    </location>
</feature>
<reference evidence="6" key="3">
    <citation type="submission" date="2022-06" db="UniProtKB">
        <authorList>
            <consortium name="EnsemblMetazoa"/>
        </authorList>
    </citation>
    <scope>IDENTIFICATION</scope>
</reference>
<reference evidence="7" key="1">
    <citation type="journal article" date="2020" name="PLoS Negl. Trop. Dis.">
        <title>High-quality nuclear genome for Sarcoptes scabiei-A critical resource for a neglected parasite.</title>
        <authorList>
            <person name="Korhonen P.K."/>
            <person name="Gasser R.B."/>
            <person name="Ma G."/>
            <person name="Wang T."/>
            <person name="Stroehlein A.J."/>
            <person name="Young N.D."/>
            <person name="Ang C.S."/>
            <person name="Fernando D.D."/>
            <person name="Lu H.C."/>
            <person name="Taylor S."/>
            <person name="Reynolds S.L."/>
            <person name="Mofiz E."/>
            <person name="Najaraj S.H."/>
            <person name="Gowda H."/>
            <person name="Madugundu A."/>
            <person name="Renuse S."/>
            <person name="Holt D."/>
            <person name="Pandey A."/>
            <person name="Papenfuss A.T."/>
            <person name="Fischer K."/>
        </authorList>
    </citation>
    <scope>NUCLEOTIDE SEQUENCE [LARGE SCALE GENOMIC DNA]</scope>
</reference>
<dbReference type="EMBL" id="WVUK01000066">
    <property type="protein sequence ID" value="KAF7488348.1"/>
    <property type="molecule type" value="Genomic_DNA"/>
</dbReference>
<dbReference type="Proteomes" id="UP000070412">
    <property type="component" value="Unassembled WGS sequence"/>
</dbReference>
<name>A0A834R6M0_SARSC</name>
<dbReference type="InterPro" id="IPR018247">
    <property type="entry name" value="EF_Hand_1_Ca_BS"/>
</dbReference>
<keyword evidence="1" id="KW-0732">Signal</keyword>
<dbReference type="PROSITE" id="PS50222">
    <property type="entry name" value="EF_HAND_2"/>
    <property type="match status" value="1"/>
</dbReference>
<dbReference type="Gene3D" id="1.10.238.10">
    <property type="entry name" value="EF-hand"/>
    <property type="match status" value="1"/>
</dbReference>
<dbReference type="InterPro" id="IPR002048">
    <property type="entry name" value="EF_hand_dom"/>
</dbReference>
<protein>
    <recommendedName>
        <fullName evidence="4">EF-hand domain-containing protein</fullName>
    </recommendedName>
</protein>
<dbReference type="EnsemblMetazoa" id="SSS_1676s_mrna">
    <property type="protein sequence ID" value="KAF7488348.1"/>
    <property type="gene ID" value="SSS_1676"/>
</dbReference>
<dbReference type="OMA" id="HMEMIDQ"/>
<dbReference type="SUPFAM" id="SSF47473">
    <property type="entry name" value="EF-hand"/>
    <property type="match status" value="1"/>
</dbReference>
<organism evidence="5">
    <name type="scientific">Sarcoptes scabiei</name>
    <name type="common">Itch mite</name>
    <name type="synonym">Acarus scabiei</name>
    <dbReference type="NCBI Taxonomy" id="52283"/>
    <lineage>
        <taxon>Eukaryota</taxon>
        <taxon>Metazoa</taxon>
        <taxon>Ecdysozoa</taxon>
        <taxon>Arthropoda</taxon>
        <taxon>Chelicerata</taxon>
        <taxon>Arachnida</taxon>
        <taxon>Acari</taxon>
        <taxon>Acariformes</taxon>
        <taxon>Sarcoptiformes</taxon>
        <taxon>Astigmata</taxon>
        <taxon>Psoroptidia</taxon>
        <taxon>Sarcoptoidea</taxon>
        <taxon>Sarcoptidae</taxon>
        <taxon>Sarcoptinae</taxon>
        <taxon>Sarcoptes</taxon>
    </lineage>
</organism>
<dbReference type="GO" id="GO:0005509">
    <property type="term" value="F:calcium ion binding"/>
    <property type="evidence" value="ECO:0007669"/>
    <property type="project" value="InterPro"/>
</dbReference>
<sequence>MATITNFIIKLIVTISTLWPIVSIRSIDNMDSLFNDFKHLQHDLKEQYHVDVDNIDQLKEHEKEFYLFRLHDYDGNFLLDGLELLSALYHDGKISDDIEKKLIEKNNKQLQDYWNEQFFADSIKIDNVMDNLDLDQDGFLSFPEYIKSLN</sequence>
<dbReference type="PANTHER" id="PTHR23104">
    <property type="entry name" value="MULTIPLE COAGULATION FACTOR DEFICIENCY PROTEIN 2 NEURAL STEM CELL DERIVED NEURONAL SURVIVAL PROTEIN"/>
    <property type="match status" value="1"/>
</dbReference>
<evidence type="ECO:0000256" key="2">
    <source>
        <dbReference type="ARBA" id="ARBA00022737"/>
    </source>
</evidence>
<evidence type="ECO:0000256" key="3">
    <source>
        <dbReference type="ARBA" id="ARBA00022837"/>
    </source>
</evidence>
<evidence type="ECO:0000313" key="6">
    <source>
        <dbReference type="EnsemblMetazoa" id="KAF7488348.1"/>
    </source>
</evidence>
<dbReference type="PANTHER" id="PTHR23104:SF1">
    <property type="entry name" value="EF-HAND DOMAIN-CONTAINING PROTEIN"/>
    <property type="match status" value="1"/>
</dbReference>
<keyword evidence="2" id="KW-0677">Repeat</keyword>
<evidence type="ECO:0000313" key="7">
    <source>
        <dbReference type="Proteomes" id="UP000070412"/>
    </source>
</evidence>
<evidence type="ECO:0000259" key="4">
    <source>
        <dbReference type="PROSITE" id="PS50222"/>
    </source>
</evidence>
<dbReference type="InterPro" id="IPR011992">
    <property type="entry name" value="EF-hand-dom_pair"/>
</dbReference>
<dbReference type="OrthoDB" id="289247at2759"/>
<proteinExistence type="predicted"/>
<dbReference type="InterPro" id="IPR052110">
    <property type="entry name" value="MCFD2-like"/>
</dbReference>
<dbReference type="AlphaFoldDB" id="A0A834R6M0"/>
<gene>
    <name evidence="5" type="ORF">SSS_1676</name>
</gene>
<accession>A0A834R6M0</accession>
<keyword evidence="7" id="KW-1185">Reference proteome</keyword>
<evidence type="ECO:0000256" key="1">
    <source>
        <dbReference type="ARBA" id="ARBA00022729"/>
    </source>
</evidence>
<dbReference type="PROSITE" id="PS00018">
    <property type="entry name" value="EF_HAND_1"/>
    <property type="match status" value="1"/>
</dbReference>
<keyword evidence="3" id="KW-0106">Calcium</keyword>
<reference evidence="5" key="2">
    <citation type="submission" date="2020-01" db="EMBL/GenBank/DDBJ databases">
        <authorList>
            <person name="Korhonen P.K.K."/>
            <person name="Guangxu M.G."/>
            <person name="Wang T.W."/>
            <person name="Stroehlein A.J.S."/>
            <person name="Young N.D."/>
            <person name="Ang C.-S.A."/>
            <person name="Fernando D.W.F."/>
            <person name="Lu H.L."/>
            <person name="Taylor S.T."/>
            <person name="Ehtesham M.E.M."/>
            <person name="Najaraj S.H.N."/>
            <person name="Harsha G.H.G."/>
            <person name="Madugundu A.M."/>
            <person name="Renuse S.R."/>
            <person name="Holt D.H."/>
            <person name="Pandey A.P."/>
            <person name="Papenfuss A.P."/>
            <person name="Gasser R.B.G."/>
            <person name="Fischer K.F."/>
        </authorList>
    </citation>
    <scope>NUCLEOTIDE SEQUENCE</scope>
    <source>
        <strain evidence="5">SSS_KF_BRIS2020</strain>
    </source>
</reference>